<dbReference type="RefSeq" id="XP_022240412.1">
    <property type="nucleotide sequence ID" value="XM_022384704.1"/>
</dbReference>
<dbReference type="PANTHER" id="PTHR10380:SF235">
    <property type="entry name" value="CUTICULAR PROTEIN 73D, ISOFORM B"/>
    <property type="match status" value="1"/>
</dbReference>
<proteinExistence type="predicted"/>
<evidence type="ECO:0000313" key="3">
    <source>
        <dbReference type="Proteomes" id="UP000694941"/>
    </source>
</evidence>
<reference evidence="4" key="1">
    <citation type="submission" date="2025-08" db="UniProtKB">
        <authorList>
            <consortium name="RefSeq"/>
        </authorList>
    </citation>
    <scope>IDENTIFICATION</scope>
    <source>
        <tissue evidence="4">Muscle</tissue>
    </source>
</reference>
<feature type="region of interest" description="Disordered" evidence="2">
    <location>
        <begin position="178"/>
        <end position="236"/>
    </location>
</feature>
<name>A0ABM1S9V7_LIMPO</name>
<dbReference type="GeneID" id="111085558"/>
<organism evidence="3 4">
    <name type="scientific">Limulus polyphemus</name>
    <name type="common">Atlantic horseshoe crab</name>
    <dbReference type="NCBI Taxonomy" id="6850"/>
    <lineage>
        <taxon>Eukaryota</taxon>
        <taxon>Metazoa</taxon>
        <taxon>Ecdysozoa</taxon>
        <taxon>Arthropoda</taxon>
        <taxon>Chelicerata</taxon>
        <taxon>Merostomata</taxon>
        <taxon>Xiphosura</taxon>
        <taxon>Limulidae</taxon>
        <taxon>Limulus</taxon>
    </lineage>
</organism>
<evidence type="ECO:0000256" key="2">
    <source>
        <dbReference type="SAM" id="MobiDB-lite"/>
    </source>
</evidence>
<keyword evidence="3" id="KW-1185">Reference proteome</keyword>
<gene>
    <name evidence="4" type="primary">LOC111085558</name>
</gene>
<dbReference type="InterPro" id="IPR000618">
    <property type="entry name" value="Insect_cuticle"/>
</dbReference>
<feature type="compositionally biased region" description="Low complexity" evidence="2">
    <location>
        <begin position="180"/>
        <end position="197"/>
    </location>
</feature>
<feature type="region of interest" description="Disordered" evidence="2">
    <location>
        <begin position="49"/>
        <end position="92"/>
    </location>
</feature>
<sequence>MVSSVQSGVNGKTNKTLSFVKIAFTALLLYVSPWVEGFGRQQGYGQQQQQSFFSQQQKPFGQQQQSFGQQNGYQQSGSVGSQNNFGPPQPFDFNYEAKDEFGNSHYRQEQGDQNGNVYGSYGYTDANGLFRYVEYSSGPGGFNAKIHTNEPGTKADNPADVVLNVEQPPAGIQDQYTRRTQSGGYQNTQQQQSYGGQYQTGGGSRGFSGFTGSRGRFNSQHSGGSRGSGVKHAGYA</sequence>
<evidence type="ECO:0000256" key="1">
    <source>
        <dbReference type="PROSITE-ProRule" id="PRU00497"/>
    </source>
</evidence>
<protein>
    <submittedName>
        <fullName evidence="4">RNA-binding protein FUS-like</fullName>
    </submittedName>
</protein>
<keyword evidence="1" id="KW-0193">Cuticle</keyword>
<dbReference type="PANTHER" id="PTHR10380">
    <property type="entry name" value="CUTICLE PROTEIN"/>
    <property type="match status" value="1"/>
</dbReference>
<dbReference type="InterPro" id="IPR050468">
    <property type="entry name" value="Cuticle_Struct_Prot"/>
</dbReference>
<evidence type="ECO:0000313" key="4">
    <source>
        <dbReference type="RefSeq" id="XP_022240412.1"/>
    </source>
</evidence>
<dbReference type="Proteomes" id="UP000694941">
    <property type="component" value="Unplaced"/>
</dbReference>
<feature type="compositionally biased region" description="Low complexity" evidence="2">
    <location>
        <begin position="49"/>
        <end position="86"/>
    </location>
</feature>
<dbReference type="Pfam" id="PF00379">
    <property type="entry name" value="Chitin_bind_4"/>
    <property type="match status" value="1"/>
</dbReference>
<feature type="compositionally biased region" description="Low complexity" evidence="2">
    <location>
        <begin position="207"/>
        <end position="217"/>
    </location>
</feature>
<dbReference type="PROSITE" id="PS51155">
    <property type="entry name" value="CHIT_BIND_RR_2"/>
    <property type="match status" value="1"/>
</dbReference>
<accession>A0ABM1S9V7</accession>